<protein>
    <submittedName>
        <fullName evidence="2">BQ2448_4097 protein</fullName>
    </submittedName>
</protein>
<dbReference type="Proteomes" id="UP000198372">
    <property type="component" value="Unassembled WGS sequence"/>
</dbReference>
<accession>A0A238FFH9</accession>
<feature type="signal peptide" evidence="1">
    <location>
        <begin position="1"/>
        <end position="22"/>
    </location>
</feature>
<dbReference type="OrthoDB" id="2523818at2759"/>
<keyword evidence="3" id="KW-1185">Reference proteome</keyword>
<reference evidence="3" key="1">
    <citation type="submission" date="2016-09" db="EMBL/GenBank/DDBJ databases">
        <authorList>
            <person name="Jeantristanb JTB J.-T."/>
            <person name="Ricardo R."/>
        </authorList>
    </citation>
    <scope>NUCLEOTIDE SEQUENCE [LARGE SCALE GENOMIC DNA]</scope>
</reference>
<organism evidence="2 3">
    <name type="scientific">Microbotryum intermedium</name>
    <dbReference type="NCBI Taxonomy" id="269621"/>
    <lineage>
        <taxon>Eukaryota</taxon>
        <taxon>Fungi</taxon>
        <taxon>Dikarya</taxon>
        <taxon>Basidiomycota</taxon>
        <taxon>Pucciniomycotina</taxon>
        <taxon>Microbotryomycetes</taxon>
        <taxon>Microbotryales</taxon>
        <taxon>Microbotryaceae</taxon>
        <taxon>Microbotryum</taxon>
    </lineage>
</organism>
<feature type="chain" id="PRO_5012263388" evidence="1">
    <location>
        <begin position="23"/>
        <end position="208"/>
    </location>
</feature>
<dbReference type="AlphaFoldDB" id="A0A238FFH9"/>
<sequence>MRFTSIGLIATALFTCSFEVIAHGTGARAAGVLRARQGQHVDPHYRARHLAARADAGDGEVLSDVPATATAIVTVSNTATAAAGKTAEAKGSIRPDDNKLPECSSNNVLGESCDPTTGSCCATGLTCLQKSCARLCGVRTVEAYCADQSECDHSLGYSCTNNRCRPPITAAHVDNGELCDQGGANTAFCIPGRGVCAGGRCQPCTLHS</sequence>
<proteinExistence type="predicted"/>
<evidence type="ECO:0000256" key="1">
    <source>
        <dbReference type="SAM" id="SignalP"/>
    </source>
</evidence>
<evidence type="ECO:0000313" key="3">
    <source>
        <dbReference type="Proteomes" id="UP000198372"/>
    </source>
</evidence>
<evidence type="ECO:0000313" key="2">
    <source>
        <dbReference type="EMBL" id="SCV72560.1"/>
    </source>
</evidence>
<keyword evidence="1" id="KW-0732">Signal</keyword>
<dbReference type="EMBL" id="FMSP01000009">
    <property type="protein sequence ID" value="SCV72560.1"/>
    <property type="molecule type" value="Genomic_DNA"/>
</dbReference>
<name>A0A238FFH9_9BASI</name>
<gene>
    <name evidence="2" type="ORF">BQ2448_4097</name>
</gene>